<dbReference type="InterPro" id="IPR000212">
    <property type="entry name" value="DNA_helicase_UvrD/REP"/>
</dbReference>
<gene>
    <name evidence="7" type="primary">helD</name>
    <name evidence="7" type="ORF">ACFFGV_12045</name>
</gene>
<dbReference type="Pfam" id="PF13538">
    <property type="entry name" value="UvrD_C_2"/>
    <property type="match status" value="1"/>
</dbReference>
<evidence type="ECO:0000256" key="1">
    <source>
        <dbReference type="ARBA" id="ARBA00022741"/>
    </source>
</evidence>
<dbReference type="InterPro" id="IPR027417">
    <property type="entry name" value="P-loop_NTPase"/>
</dbReference>
<accession>A0ABV6LPT9</accession>
<dbReference type="InterPro" id="IPR048228">
    <property type="entry name" value="HelD_bacillota"/>
</dbReference>
<dbReference type="PANTHER" id="PTHR11070">
    <property type="entry name" value="UVRD / RECB / PCRA DNA HELICASE FAMILY MEMBER"/>
    <property type="match status" value="1"/>
</dbReference>
<reference evidence="7 8" key="1">
    <citation type="submission" date="2024-09" db="EMBL/GenBank/DDBJ databases">
        <authorList>
            <person name="Sun Q."/>
            <person name="Mori K."/>
        </authorList>
    </citation>
    <scope>NUCLEOTIDE SEQUENCE [LARGE SCALE GENOMIC DNA]</scope>
    <source>
        <strain evidence="7 8">NCAIM B.02529</strain>
    </source>
</reference>
<evidence type="ECO:0000256" key="4">
    <source>
        <dbReference type="ARBA" id="ARBA00022840"/>
    </source>
</evidence>
<feature type="domain" description="UvrD-like helicase ATP-binding" evidence="6">
    <location>
        <begin position="213"/>
        <end position="611"/>
    </location>
</feature>
<keyword evidence="8" id="KW-1185">Reference proteome</keyword>
<dbReference type="EMBL" id="JBHLTP010000010">
    <property type="protein sequence ID" value="MFC0524298.1"/>
    <property type="molecule type" value="Genomic_DNA"/>
</dbReference>
<dbReference type="RefSeq" id="WP_377348132.1">
    <property type="nucleotide sequence ID" value="NZ_JBHLTP010000010.1"/>
</dbReference>
<evidence type="ECO:0000256" key="2">
    <source>
        <dbReference type="ARBA" id="ARBA00022801"/>
    </source>
</evidence>
<dbReference type="Proteomes" id="UP001589836">
    <property type="component" value="Unassembled WGS sequence"/>
</dbReference>
<dbReference type="Gene3D" id="3.40.50.300">
    <property type="entry name" value="P-loop containing nucleotide triphosphate hydrolases"/>
    <property type="match status" value="3"/>
</dbReference>
<dbReference type="SUPFAM" id="SSF52540">
    <property type="entry name" value="P-loop containing nucleoside triphosphate hydrolases"/>
    <property type="match status" value="1"/>
</dbReference>
<keyword evidence="1 5" id="KW-0547">Nucleotide-binding</keyword>
<evidence type="ECO:0000313" key="8">
    <source>
        <dbReference type="Proteomes" id="UP001589836"/>
    </source>
</evidence>
<comment type="caution">
    <text evidence="7">The sequence shown here is derived from an EMBL/GenBank/DDBJ whole genome shotgun (WGS) entry which is preliminary data.</text>
</comment>
<evidence type="ECO:0000256" key="5">
    <source>
        <dbReference type="PROSITE-ProRule" id="PRU00560"/>
    </source>
</evidence>
<protein>
    <submittedName>
        <fullName evidence="7">RNA polymerase recycling motor HelD</fullName>
    </submittedName>
</protein>
<keyword evidence="2 5" id="KW-0378">Hydrolase</keyword>
<dbReference type="NCBIfam" id="NF041464">
    <property type="entry name" value="HelD_BACSU"/>
    <property type="match status" value="1"/>
</dbReference>
<keyword evidence="4 5" id="KW-0067">ATP-binding</keyword>
<dbReference type="InterPro" id="IPR014016">
    <property type="entry name" value="UvrD-like_ATP-bd"/>
</dbReference>
<name>A0ABV6LPT9_9BACI</name>
<sequence>MSKEKHEDWQLEQQRVDKVVEEIDQKQETLQNKIGGVKGEVIDLRENFFEDITVNMDEPDDVLETHNSIRQQAELLGERERSHRHFYDQLKTLKRLKNSPYFGRIDFHEDGDKEGQAVYIGLASLMDQEEEHFLIYDWRAPISSLYYDYSPGRAAYMTPEGEVEGDMTLKRQFIIRNSELKGVFDTGVTIWDDLLQEVLGGNVSTRMKSIVSTIQKEQNEIIRYNKKRYLLVQGVAGSGKTSAALQRVAYLLYRYRGSIQADQIMLFSPNPMFNSYVANVLPELGEDNMQQTTFLEYIDKRLSDRFDYEDVYSQLEYLLTSKKDEAYTLRFNGIQYKASLSFKALVDNYLKDLTKAGMVFRNIKFKGKTIVAKEEIRDYFYSLDDAISTPNAMEMLVSWILQQVKAFEKKERTKGWVEEEIQHLSKEDYLKIHHQTQAGYRGNEDTFDDHIREQRILSKAVVQKYMKPLKRKIQQLQFVHMEEIYKNVFQYHPSDAPADWAAIAEDTIQALEEKKLYHEDVTPFLYLEDQIKGVHVYTNIRYLFIDEAQDYSPFQFAFLKQLFPYSRMTILGDYNQAINAHNVTTPNPLSEDMHNQEEMEKLTLLRSYRSTKPIVEFTKHIVAGGEDIEPFNRDGISPTVTRVQDAATHMETIEQHIQAMQNKEYETIAIICKTANESRHAYDALKHDFDVKLMDKDHYTFEKGLMIIPAYLAKGIEFDAVLLFNASKEQYSEELERNLFYTACTRAMHELHLVSFGEYSPFITAANHNTYEAITIPSK</sequence>
<dbReference type="PANTHER" id="PTHR11070:SF17">
    <property type="entry name" value="DNA HELICASE IV"/>
    <property type="match status" value="1"/>
</dbReference>
<evidence type="ECO:0000256" key="3">
    <source>
        <dbReference type="ARBA" id="ARBA00022806"/>
    </source>
</evidence>
<keyword evidence="3 5" id="KW-0347">Helicase</keyword>
<evidence type="ECO:0000259" key="6">
    <source>
        <dbReference type="PROSITE" id="PS51198"/>
    </source>
</evidence>
<evidence type="ECO:0000313" key="7">
    <source>
        <dbReference type="EMBL" id="MFC0524298.1"/>
    </source>
</evidence>
<proteinExistence type="predicted"/>
<organism evidence="7 8">
    <name type="scientific">Pontibacillus salicampi</name>
    <dbReference type="NCBI Taxonomy" id="1449801"/>
    <lineage>
        <taxon>Bacteria</taxon>
        <taxon>Bacillati</taxon>
        <taxon>Bacillota</taxon>
        <taxon>Bacilli</taxon>
        <taxon>Bacillales</taxon>
        <taxon>Bacillaceae</taxon>
        <taxon>Pontibacillus</taxon>
    </lineage>
</organism>
<dbReference type="Pfam" id="PF00580">
    <property type="entry name" value="UvrD-helicase"/>
    <property type="match status" value="1"/>
</dbReference>
<dbReference type="InterPro" id="IPR027785">
    <property type="entry name" value="UvrD-like_helicase_C"/>
</dbReference>
<dbReference type="PROSITE" id="PS51198">
    <property type="entry name" value="UVRD_HELICASE_ATP_BIND"/>
    <property type="match status" value="1"/>
</dbReference>
<feature type="binding site" evidence="5">
    <location>
        <begin position="234"/>
        <end position="241"/>
    </location>
    <ligand>
        <name>ATP</name>
        <dbReference type="ChEBI" id="CHEBI:30616"/>
    </ligand>
</feature>